<keyword evidence="2" id="KW-1185">Reference proteome</keyword>
<organism evidence="1 2">
    <name type="scientific">Candidatus Paraluminiphilus aquimaris</name>
    <dbReference type="NCBI Taxonomy" id="2518994"/>
    <lineage>
        <taxon>Bacteria</taxon>
        <taxon>Pseudomonadati</taxon>
        <taxon>Pseudomonadota</taxon>
        <taxon>Gammaproteobacteria</taxon>
        <taxon>Cellvibrionales</taxon>
        <taxon>Halieaceae</taxon>
        <taxon>Candidatus Paraluminiphilus</taxon>
    </lineage>
</organism>
<sequence length="177" mass="19055">MNSDAIEAAFGSYGVEVIDQGLGTRVANLFSGRDSEKVCRTLAVTEFVQPINPALLGSHQEILDGNSIGATLRSAGFTINKKLLIKTEIPATAAFIALARGTVGEGQNLFTKVYALYAETPDDSLPYAVIAEAYHPAHYPPVHKEVTEIADLKEAAQRALKTLQRFRLKEGLKTPAA</sequence>
<evidence type="ECO:0000313" key="1">
    <source>
        <dbReference type="EMBL" id="UZP75113.1"/>
    </source>
</evidence>
<name>A0ABY6Q889_9GAMM</name>
<accession>A0ABY6Q889</accession>
<proteinExistence type="predicted"/>
<dbReference type="RefSeq" id="WP_279241585.1">
    <property type="nucleotide sequence ID" value="NZ_CP036501.1"/>
</dbReference>
<evidence type="ECO:0000313" key="2">
    <source>
        <dbReference type="Proteomes" id="UP001317963"/>
    </source>
</evidence>
<dbReference type="Proteomes" id="UP001317963">
    <property type="component" value="Chromosome"/>
</dbReference>
<reference evidence="1 2" key="1">
    <citation type="submission" date="2019-02" db="EMBL/GenBank/DDBJ databases">
        <title>Halieaceae_genomes.</title>
        <authorList>
            <person name="Li S.-H."/>
        </authorList>
    </citation>
    <scope>NUCLEOTIDE SEQUENCE [LARGE SCALE GENOMIC DNA]</scope>
    <source>
        <strain evidence="1 2">JH123</strain>
    </source>
</reference>
<protein>
    <submittedName>
        <fullName evidence="1">Uncharacterized protein</fullName>
    </submittedName>
</protein>
<dbReference type="EMBL" id="CP036501">
    <property type="protein sequence ID" value="UZP75113.1"/>
    <property type="molecule type" value="Genomic_DNA"/>
</dbReference>
<gene>
    <name evidence="1" type="ORF">E0F26_10350</name>
</gene>